<gene>
    <name evidence="15" type="ORF">GCM10007387_34090</name>
</gene>
<comment type="similarity">
    <text evidence="2 10 11">Belongs to the TonB-dependent receptor family.</text>
</comment>
<evidence type="ECO:0000313" key="15">
    <source>
        <dbReference type="EMBL" id="GGY48992.1"/>
    </source>
</evidence>
<dbReference type="InterPro" id="IPR036942">
    <property type="entry name" value="Beta-barrel_TonB_sf"/>
</dbReference>
<name>A0AA87XYX5_9BURK</name>
<proteinExistence type="inferred from homology"/>
<dbReference type="PANTHER" id="PTHR30069">
    <property type="entry name" value="TONB-DEPENDENT OUTER MEMBRANE RECEPTOR"/>
    <property type="match status" value="1"/>
</dbReference>
<comment type="caution">
    <text evidence="15">The sequence shown here is derived from an EMBL/GenBank/DDBJ whole genome shotgun (WGS) entry which is preliminary data.</text>
</comment>
<accession>A0AA87XYX5</accession>
<evidence type="ECO:0000256" key="10">
    <source>
        <dbReference type="PROSITE-ProRule" id="PRU01360"/>
    </source>
</evidence>
<dbReference type="AlphaFoldDB" id="A0AA87XYX5"/>
<evidence type="ECO:0000256" key="6">
    <source>
        <dbReference type="ARBA" id="ARBA00023077"/>
    </source>
</evidence>
<keyword evidence="7 10" id="KW-0472">Membrane</keyword>
<feature type="chain" id="PRO_5041708007" evidence="12">
    <location>
        <begin position="28"/>
        <end position="754"/>
    </location>
</feature>
<evidence type="ECO:0000259" key="14">
    <source>
        <dbReference type="Pfam" id="PF07715"/>
    </source>
</evidence>
<evidence type="ECO:0000259" key="13">
    <source>
        <dbReference type="Pfam" id="PF00593"/>
    </source>
</evidence>
<evidence type="ECO:0000256" key="1">
    <source>
        <dbReference type="ARBA" id="ARBA00004571"/>
    </source>
</evidence>
<keyword evidence="9 10" id="KW-0998">Cell outer membrane</keyword>
<dbReference type="Gene3D" id="2.170.130.10">
    <property type="entry name" value="TonB-dependent receptor, plug domain"/>
    <property type="match status" value="1"/>
</dbReference>
<feature type="domain" description="TonB-dependent receptor plug" evidence="14">
    <location>
        <begin position="62"/>
        <end position="161"/>
    </location>
</feature>
<evidence type="ECO:0000256" key="4">
    <source>
        <dbReference type="ARBA" id="ARBA00022452"/>
    </source>
</evidence>
<evidence type="ECO:0000313" key="16">
    <source>
        <dbReference type="Proteomes" id="UP000628442"/>
    </source>
</evidence>
<keyword evidence="6 11" id="KW-0798">TonB box</keyword>
<evidence type="ECO:0000256" key="11">
    <source>
        <dbReference type="RuleBase" id="RU003357"/>
    </source>
</evidence>
<dbReference type="InterPro" id="IPR037066">
    <property type="entry name" value="Plug_dom_sf"/>
</dbReference>
<dbReference type="Proteomes" id="UP000628442">
    <property type="component" value="Unassembled WGS sequence"/>
</dbReference>
<evidence type="ECO:0000256" key="2">
    <source>
        <dbReference type="ARBA" id="ARBA00009810"/>
    </source>
</evidence>
<keyword evidence="8" id="KW-0675">Receptor</keyword>
<dbReference type="PANTHER" id="PTHR30069:SF40">
    <property type="entry name" value="TONB-DEPENDENT RECEPTOR NMB0964-RELATED"/>
    <property type="match status" value="1"/>
</dbReference>
<evidence type="ECO:0000256" key="9">
    <source>
        <dbReference type="ARBA" id="ARBA00023237"/>
    </source>
</evidence>
<evidence type="ECO:0000256" key="12">
    <source>
        <dbReference type="SAM" id="SignalP"/>
    </source>
</evidence>
<dbReference type="InterPro" id="IPR012910">
    <property type="entry name" value="Plug_dom"/>
</dbReference>
<evidence type="ECO:0000256" key="7">
    <source>
        <dbReference type="ARBA" id="ARBA00023136"/>
    </source>
</evidence>
<comment type="subcellular location">
    <subcellularLocation>
        <location evidence="1 10">Cell outer membrane</location>
        <topology evidence="1 10">Multi-pass membrane protein</topology>
    </subcellularLocation>
</comment>
<organism evidence="15 16">
    <name type="scientific">Pseudoduganella albidiflava</name>
    <dbReference type="NCBI Taxonomy" id="321983"/>
    <lineage>
        <taxon>Bacteria</taxon>
        <taxon>Pseudomonadati</taxon>
        <taxon>Pseudomonadota</taxon>
        <taxon>Betaproteobacteria</taxon>
        <taxon>Burkholderiales</taxon>
        <taxon>Oxalobacteraceae</taxon>
        <taxon>Telluria group</taxon>
        <taxon>Pseudoduganella</taxon>
    </lineage>
</organism>
<dbReference type="InterPro" id="IPR000531">
    <property type="entry name" value="Beta-barrel_TonB"/>
</dbReference>
<dbReference type="EMBL" id="BMWV01000007">
    <property type="protein sequence ID" value="GGY48992.1"/>
    <property type="molecule type" value="Genomic_DNA"/>
</dbReference>
<evidence type="ECO:0000256" key="5">
    <source>
        <dbReference type="ARBA" id="ARBA00022692"/>
    </source>
</evidence>
<dbReference type="GO" id="GO:0044718">
    <property type="term" value="P:siderophore transmembrane transport"/>
    <property type="evidence" value="ECO:0007669"/>
    <property type="project" value="TreeGrafter"/>
</dbReference>
<reference evidence="15" key="1">
    <citation type="journal article" date="2014" name="Int. J. Syst. Evol. Microbiol.">
        <title>Complete genome sequence of Corynebacterium casei LMG S-19264T (=DSM 44701T), isolated from a smear-ripened cheese.</title>
        <authorList>
            <consortium name="US DOE Joint Genome Institute (JGI-PGF)"/>
            <person name="Walter F."/>
            <person name="Albersmeier A."/>
            <person name="Kalinowski J."/>
            <person name="Ruckert C."/>
        </authorList>
    </citation>
    <scope>NUCLEOTIDE SEQUENCE</scope>
    <source>
        <strain evidence="15">KCTC 12343</strain>
    </source>
</reference>
<keyword evidence="3 10" id="KW-0813">Transport</keyword>
<sequence>MNMKKRPALRGTAGFLALLPTVLWAQAMETDPLVATSDIDNTVTITANRGNSDVEVRPAITPSQTLSGTELVHRRQGGLGETIAGLPGVHLDSFGGGASRPVIRGQTLPRVEILSDGAALFDVSSVSPDHAVTADPLLLDAIEIIRGPAAIRYGGNAVNGAINLIDSKVPRSLPAGGLAGASEVRYGFGDGEKTAVGRVTAGMGQFAIHAEGVRRHADNYEVPGGYGVDELPDSFAENTSYSIGASWITAKGYIGAAFTRMKSRYGLPGHSHLNGVCHTHDMDLHCTAHGGFDDPFGSPDSHTAFIKLRSDRVDIRADYADLLPGISHTRLRVSHTDYAHDEIDGAMLFTRYTNKVWDGRLELTHRPLLGFTGTLGAQYTDGTFSGINVEDLHVPFPENAYGLVPPYYYLTKNVGLFLSERRSFGAVDLELAVRKDWREMRVPAPTFLATMTPEYEAMFTEWYGSDWRQILESEYVDDFLARNPGTKHQPFSASLGGVWNLGQGYSVGLSFGHTERAPNVRELYARGNNLSTNSYELGLAVNNPVLAESKRPVGDVLESTDSIDLTFRKSGGPLEGEIGVFYQDVGDYIFARLIETETATGVAHNFLAYTAADVRFAGIDGQVSYQVTPASRVTVFGDFVHARMKRMDDHLPRIPRGRLGVRYDRNWGPLSADLEVSRTFGQSRIASYETETAGYNMVNATLAYRLDMGLRQSLELYARGTNLGDELAYAHTSFVKNQSPLRGRSIALGMRYAF</sequence>
<feature type="domain" description="TonB-dependent receptor-like beta-barrel" evidence="13">
    <location>
        <begin position="325"/>
        <end position="723"/>
    </location>
</feature>
<dbReference type="Pfam" id="PF00593">
    <property type="entry name" value="TonB_dep_Rec_b-barrel"/>
    <property type="match status" value="1"/>
</dbReference>
<dbReference type="PROSITE" id="PS52016">
    <property type="entry name" value="TONB_DEPENDENT_REC_3"/>
    <property type="match status" value="1"/>
</dbReference>
<dbReference type="Gene3D" id="2.40.170.20">
    <property type="entry name" value="TonB-dependent receptor, beta-barrel domain"/>
    <property type="match status" value="1"/>
</dbReference>
<reference evidence="15" key="2">
    <citation type="submission" date="2022-12" db="EMBL/GenBank/DDBJ databases">
        <authorList>
            <person name="Sun Q."/>
            <person name="Kim S."/>
        </authorList>
    </citation>
    <scope>NUCLEOTIDE SEQUENCE</scope>
    <source>
        <strain evidence="15">KCTC 12343</strain>
    </source>
</reference>
<protein>
    <submittedName>
        <fullName evidence="15">Outer membrane protein</fullName>
    </submittedName>
</protein>
<dbReference type="Pfam" id="PF07715">
    <property type="entry name" value="Plug"/>
    <property type="match status" value="1"/>
</dbReference>
<keyword evidence="4 10" id="KW-1134">Transmembrane beta strand</keyword>
<feature type="signal peptide" evidence="12">
    <location>
        <begin position="1"/>
        <end position="27"/>
    </location>
</feature>
<dbReference type="InterPro" id="IPR039426">
    <property type="entry name" value="TonB-dep_rcpt-like"/>
</dbReference>
<evidence type="ECO:0000256" key="3">
    <source>
        <dbReference type="ARBA" id="ARBA00022448"/>
    </source>
</evidence>
<keyword evidence="12" id="KW-0732">Signal</keyword>
<dbReference type="SUPFAM" id="SSF56935">
    <property type="entry name" value="Porins"/>
    <property type="match status" value="1"/>
</dbReference>
<keyword evidence="5 10" id="KW-0812">Transmembrane</keyword>
<dbReference type="GO" id="GO:0009279">
    <property type="term" value="C:cell outer membrane"/>
    <property type="evidence" value="ECO:0007669"/>
    <property type="project" value="UniProtKB-SubCell"/>
</dbReference>
<evidence type="ECO:0000256" key="8">
    <source>
        <dbReference type="ARBA" id="ARBA00023170"/>
    </source>
</evidence>
<dbReference type="GO" id="GO:0015344">
    <property type="term" value="F:siderophore uptake transmembrane transporter activity"/>
    <property type="evidence" value="ECO:0007669"/>
    <property type="project" value="TreeGrafter"/>
</dbReference>